<dbReference type="GO" id="GO:0006666">
    <property type="term" value="P:3-keto-sphinganine metabolic process"/>
    <property type="evidence" value="ECO:0007669"/>
    <property type="project" value="InterPro"/>
</dbReference>
<dbReference type="Pfam" id="PF00106">
    <property type="entry name" value="adh_short"/>
    <property type="match status" value="1"/>
</dbReference>
<dbReference type="CTD" id="2531"/>
<dbReference type="InterPro" id="IPR036291">
    <property type="entry name" value="NAD(P)-bd_dom_sf"/>
</dbReference>
<dbReference type="GO" id="GO:0047560">
    <property type="term" value="F:3-dehydrosphinganine reductase activity"/>
    <property type="evidence" value="ECO:0007669"/>
    <property type="project" value="UniProtKB-EC"/>
</dbReference>
<protein>
    <recommendedName>
        <fullName evidence="10">3-dehydrosphinganine reductase</fullName>
        <ecNumber evidence="10">1.1.1.102</ecNumber>
    </recommendedName>
</protein>
<comment type="similarity">
    <text evidence="4 13">Belongs to the short-chain dehydrogenases/reductases (SDR) family.</text>
</comment>
<dbReference type="InterPro" id="IPR002347">
    <property type="entry name" value="SDR_fam"/>
</dbReference>
<comment type="subcellular location">
    <subcellularLocation>
        <location evidence="1">Endoplasmic reticulum</location>
    </subcellularLocation>
</comment>
<evidence type="ECO:0000256" key="6">
    <source>
        <dbReference type="ARBA" id="ARBA00022857"/>
    </source>
</evidence>
<dbReference type="PRINTS" id="PR00081">
    <property type="entry name" value="GDHRDH"/>
</dbReference>
<dbReference type="FunFam" id="3.40.50.720:FF:000165">
    <property type="entry name" value="3-ketodihydrosphingosine reductase"/>
    <property type="match status" value="1"/>
</dbReference>
<dbReference type="PANTHER" id="PTHR43550:SF3">
    <property type="entry name" value="3-KETODIHYDROSPHINGOSINE REDUCTASE"/>
    <property type="match status" value="1"/>
</dbReference>
<organism evidence="15 16">
    <name type="scientific">Dermatophagoides pteronyssinus</name>
    <name type="common">European house dust mite</name>
    <dbReference type="NCBI Taxonomy" id="6956"/>
    <lineage>
        <taxon>Eukaryota</taxon>
        <taxon>Metazoa</taxon>
        <taxon>Ecdysozoa</taxon>
        <taxon>Arthropoda</taxon>
        <taxon>Chelicerata</taxon>
        <taxon>Arachnida</taxon>
        <taxon>Acari</taxon>
        <taxon>Acariformes</taxon>
        <taxon>Sarcoptiformes</taxon>
        <taxon>Astigmata</taxon>
        <taxon>Psoroptidia</taxon>
        <taxon>Analgoidea</taxon>
        <taxon>Pyroglyphidae</taxon>
        <taxon>Dermatophagoidinae</taxon>
        <taxon>Dermatophagoides</taxon>
    </lineage>
</organism>
<evidence type="ECO:0000313" key="15">
    <source>
        <dbReference type="Proteomes" id="UP000515146"/>
    </source>
</evidence>
<dbReference type="PRINTS" id="PR00080">
    <property type="entry name" value="SDRFAMILY"/>
</dbReference>
<evidence type="ECO:0000256" key="11">
    <source>
        <dbReference type="ARBA" id="ARBA00044737"/>
    </source>
</evidence>
<evidence type="ECO:0000256" key="1">
    <source>
        <dbReference type="ARBA" id="ARBA00004240"/>
    </source>
</evidence>
<sequence>MILTILAIFIIIVAIIYLYECWFCSINFSEKLNKHHVFITGGTKGIGLEIAKICVKNGANVTIVARDQKCLEKTQKDLISMAIDSDRQKIQTFSVDISNRQTLQLEKVRSDAESNSGPIDLLICCAGTAIARTFDDCSLDEYHRMMDINYFGTVNTIKTCLPSLKKSQMDNGRIMIFSSIAGVFGIYGYSAYSAAKFALIGLAESLDMELRPYNISVTVSFPPDTDTPGFANEQQGKPKITELISDEGGLFTPEQVAKKSLKDCLNNQFISTIGFNGFVVTTLCSGMMPCRSWLQCLIQICLMSPLRAFGLHFLYSCEQIVRKNFPKSMKSE</sequence>
<evidence type="ECO:0000256" key="12">
    <source>
        <dbReference type="ARBA" id="ARBA00048930"/>
    </source>
</evidence>
<dbReference type="GO" id="GO:0005789">
    <property type="term" value="C:endoplasmic reticulum membrane"/>
    <property type="evidence" value="ECO:0007669"/>
    <property type="project" value="TreeGrafter"/>
</dbReference>
<feature type="transmembrane region" description="Helical" evidence="14">
    <location>
        <begin position="174"/>
        <end position="192"/>
    </location>
</feature>
<evidence type="ECO:0000256" key="2">
    <source>
        <dbReference type="ARBA" id="ARBA00004760"/>
    </source>
</evidence>
<dbReference type="OMA" id="ICGVFEE"/>
<evidence type="ECO:0000256" key="9">
    <source>
        <dbReference type="ARBA" id="ARBA00023098"/>
    </source>
</evidence>
<reference evidence="16" key="1">
    <citation type="submission" date="2025-08" db="UniProtKB">
        <authorList>
            <consortium name="RefSeq"/>
        </authorList>
    </citation>
    <scope>IDENTIFICATION</scope>
    <source>
        <strain evidence="16">Airmid</strain>
    </source>
</reference>
<dbReference type="OrthoDB" id="37659at2759"/>
<gene>
    <name evidence="16" type="primary">LOC113789393</name>
</gene>
<dbReference type="RefSeq" id="XP_027194723.1">
    <property type="nucleotide sequence ID" value="XM_027338922.1"/>
</dbReference>
<accession>A0A6P6XPK8</accession>
<evidence type="ECO:0000256" key="4">
    <source>
        <dbReference type="ARBA" id="ARBA00006484"/>
    </source>
</evidence>
<dbReference type="Proteomes" id="UP000515146">
    <property type="component" value="Unplaced"/>
</dbReference>
<name>A0A6P6XPK8_DERPT</name>
<keyword evidence="14" id="KW-0812">Transmembrane</keyword>
<keyword evidence="14" id="KW-0472">Membrane</keyword>
<dbReference type="InterPro" id="IPR045022">
    <property type="entry name" value="KDSR-like"/>
</dbReference>
<keyword evidence="7" id="KW-0746">Sphingolipid metabolism</keyword>
<dbReference type="CDD" id="cd08939">
    <property type="entry name" value="KDSR-like_SDR_c"/>
    <property type="match status" value="1"/>
</dbReference>
<dbReference type="PANTHER" id="PTHR43550">
    <property type="entry name" value="3-KETODIHYDROSPHINGOSINE REDUCTASE"/>
    <property type="match status" value="1"/>
</dbReference>
<keyword evidence="8" id="KW-0560">Oxidoreductase</keyword>
<evidence type="ECO:0000256" key="7">
    <source>
        <dbReference type="ARBA" id="ARBA00022919"/>
    </source>
</evidence>
<evidence type="ECO:0000256" key="14">
    <source>
        <dbReference type="SAM" id="Phobius"/>
    </source>
</evidence>
<comment type="pathway">
    <text evidence="2">Lipid metabolism; sphingolipid metabolism.</text>
</comment>
<dbReference type="EC" id="1.1.1.102" evidence="10"/>
<dbReference type="GO" id="GO:0030148">
    <property type="term" value="P:sphingolipid biosynthetic process"/>
    <property type="evidence" value="ECO:0007669"/>
    <property type="project" value="InterPro"/>
</dbReference>
<keyword evidence="9" id="KW-0443">Lipid metabolism</keyword>
<proteinExistence type="inferred from homology"/>
<comment type="pathway">
    <text evidence="3">Sphingolipid metabolism.</text>
</comment>
<evidence type="ECO:0000256" key="13">
    <source>
        <dbReference type="RuleBase" id="RU000363"/>
    </source>
</evidence>
<dbReference type="KEGG" id="dpte:113789393"/>
<dbReference type="FunCoup" id="A0A6P6XPK8">
    <property type="interactions" value="856"/>
</dbReference>
<evidence type="ECO:0000256" key="10">
    <source>
        <dbReference type="ARBA" id="ARBA00026112"/>
    </source>
</evidence>
<evidence type="ECO:0000313" key="16">
    <source>
        <dbReference type="RefSeq" id="XP_027194723.1"/>
    </source>
</evidence>
<evidence type="ECO:0000256" key="8">
    <source>
        <dbReference type="ARBA" id="ARBA00023002"/>
    </source>
</evidence>
<keyword evidence="14" id="KW-1133">Transmembrane helix</keyword>
<evidence type="ECO:0000256" key="5">
    <source>
        <dbReference type="ARBA" id="ARBA00022824"/>
    </source>
</evidence>
<evidence type="ECO:0000256" key="3">
    <source>
        <dbReference type="ARBA" id="ARBA00004991"/>
    </source>
</evidence>
<dbReference type="Gene3D" id="3.40.50.720">
    <property type="entry name" value="NAD(P)-binding Rossmann-like Domain"/>
    <property type="match status" value="1"/>
</dbReference>
<keyword evidence="6" id="KW-0521">NADP</keyword>
<comment type="function">
    <text evidence="11">Catalyzes the reduction of 3'-oxosphinganine (3-ketodihydrosphingosine/KDS) to sphinganine (dihydrosphingosine/DHS), the second step of de novo sphingolipid biosynthesis.</text>
</comment>
<keyword evidence="5" id="KW-0256">Endoplasmic reticulum</keyword>
<dbReference type="SUPFAM" id="SSF51735">
    <property type="entry name" value="NAD(P)-binding Rossmann-fold domains"/>
    <property type="match status" value="1"/>
</dbReference>
<comment type="catalytic activity">
    <reaction evidence="12">
        <text>sphinganine + NADP(+) = 3-oxosphinganine + NADPH + H(+)</text>
        <dbReference type="Rhea" id="RHEA:22640"/>
        <dbReference type="ChEBI" id="CHEBI:15378"/>
        <dbReference type="ChEBI" id="CHEBI:57783"/>
        <dbReference type="ChEBI" id="CHEBI:57817"/>
        <dbReference type="ChEBI" id="CHEBI:58299"/>
        <dbReference type="ChEBI" id="CHEBI:58349"/>
        <dbReference type="EC" id="1.1.1.102"/>
    </reaction>
    <physiologicalReaction direction="right-to-left" evidence="12">
        <dbReference type="Rhea" id="RHEA:22642"/>
    </physiologicalReaction>
</comment>
<feature type="transmembrane region" description="Helical" evidence="14">
    <location>
        <begin position="6"/>
        <end position="28"/>
    </location>
</feature>
<keyword evidence="15" id="KW-1185">Reference proteome</keyword>
<dbReference type="AlphaFoldDB" id="A0A6P6XPK8"/>
<dbReference type="InParanoid" id="A0A6P6XPK8"/>